<dbReference type="PANTHER" id="PTHR37692">
    <property type="entry name" value="HYPOTHETICAL MEMBRANE SPANNING PROTEIN"/>
    <property type="match status" value="1"/>
</dbReference>
<sequence length="139" mass="16239">MTVQDLPSLNAFLNTIAGVLLLIGYIAIKQGKRELHKKLMFSALVVSAAFLTSYLIYHYHVPSKKFPDLGWIKTVYFLILFPHIILAAVMVPMILKTFWHAFREEWESHKKIAKITFPIWMYVSVTGVIVYFMLYHWFA</sequence>
<gene>
    <name evidence="2" type="ORF">SOO65_14035</name>
</gene>
<proteinExistence type="predicted"/>
<feature type="transmembrane region" description="Helical" evidence="1">
    <location>
        <begin position="77"/>
        <end position="99"/>
    </location>
</feature>
<protein>
    <submittedName>
        <fullName evidence="2">DUF420 domain-containing protein</fullName>
    </submittedName>
</protein>
<dbReference type="Gene3D" id="1.20.120.80">
    <property type="entry name" value="Cytochrome c oxidase, subunit III, four-helix bundle"/>
    <property type="match status" value="1"/>
</dbReference>
<dbReference type="InterPro" id="IPR007352">
    <property type="entry name" value="DUF420"/>
</dbReference>
<name>A0AAX4HKT8_9BACT</name>
<evidence type="ECO:0000313" key="2">
    <source>
        <dbReference type="EMBL" id="WPU63810.1"/>
    </source>
</evidence>
<accession>A0AAX4HKT8</accession>
<organism evidence="2 3">
    <name type="scientific">Peredibacter starrii</name>
    <dbReference type="NCBI Taxonomy" id="28202"/>
    <lineage>
        <taxon>Bacteria</taxon>
        <taxon>Pseudomonadati</taxon>
        <taxon>Bdellovibrionota</taxon>
        <taxon>Bacteriovoracia</taxon>
        <taxon>Bacteriovoracales</taxon>
        <taxon>Bacteriovoracaceae</taxon>
        <taxon>Peredibacter</taxon>
    </lineage>
</organism>
<dbReference type="RefSeq" id="WP_321391249.1">
    <property type="nucleotide sequence ID" value="NZ_CP139487.1"/>
</dbReference>
<keyword evidence="1" id="KW-0472">Membrane</keyword>
<keyword evidence="3" id="KW-1185">Reference proteome</keyword>
<dbReference type="GO" id="GO:0022904">
    <property type="term" value="P:respiratory electron transport chain"/>
    <property type="evidence" value="ECO:0007669"/>
    <property type="project" value="InterPro"/>
</dbReference>
<feature type="transmembrane region" description="Helical" evidence="1">
    <location>
        <begin position="119"/>
        <end position="138"/>
    </location>
</feature>
<dbReference type="GO" id="GO:0004129">
    <property type="term" value="F:cytochrome-c oxidase activity"/>
    <property type="evidence" value="ECO:0007669"/>
    <property type="project" value="InterPro"/>
</dbReference>
<keyword evidence="1" id="KW-1133">Transmembrane helix</keyword>
<dbReference type="AlphaFoldDB" id="A0AAX4HKT8"/>
<feature type="transmembrane region" description="Helical" evidence="1">
    <location>
        <begin position="39"/>
        <end position="57"/>
    </location>
</feature>
<dbReference type="EMBL" id="CP139487">
    <property type="protein sequence ID" value="WPU63810.1"/>
    <property type="molecule type" value="Genomic_DNA"/>
</dbReference>
<dbReference type="Pfam" id="PF04238">
    <property type="entry name" value="DUF420"/>
    <property type="match status" value="1"/>
</dbReference>
<evidence type="ECO:0000256" key="1">
    <source>
        <dbReference type="SAM" id="Phobius"/>
    </source>
</evidence>
<keyword evidence="1" id="KW-0812">Transmembrane</keyword>
<dbReference type="InterPro" id="IPR013833">
    <property type="entry name" value="Cyt_c_oxidase_su3_a-hlx"/>
</dbReference>
<reference evidence="2 3" key="1">
    <citation type="submission" date="2023-11" db="EMBL/GenBank/DDBJ databases">
        <title>Peredibacter starrii A3.12.</title>
        <authorList>
            <person name="Mitchell R.J."/>
        </authorList>
    </citation>
    <scope>NUCLEOTIDE SEQUENCE [LARGE SCALE GENOMIC DNA]</scope>
    <source>
        <strain evidence="2 3">A3.12</strain>
    </source>
</reference>
<dbReference type="KEGG" id="psti:SOO65_14035"/>
<feature type="transmembrane region" description="Helical" evidence="1">
    <location>
        <begin position="6"/>
        <end position="27"/>
    </location>
</feature>
<dbReference type="Proteomes" id="UP001324634">
    <property type="component" value="Chromosome"/>
</dbReference>
<dbReference type="PANTHER" id="PTHR37692:SF1">
    <property type="entry name" value="DUF420 DOMAIN-CONTAINING PROTEIN"/>
    <property type="match status" value="1"/>
</dbReference>
<dbReference type="GO" id="GO:0016020">
    <property type="term" value="C:membrane"/>
    <property type="evidence" value="ECO:0007669"/>
    <property type="project" value="InterPro"/>
</dbReference>
<evidence type="ECO:0000313" key="3">
    <source>
        <dbReference type="Proteomes" id="UP001324634"/>
    </source>
</evidence>